<dbReference type="PRINTS" id="PR01438">
    <property type="entry name" value="UNVRSLSTRESS"/>
</dbReference>
<comment type="caution">
    <text evidence="2">The sequence shown here is derived from an EMBL/GenBank/DDBJ whole genome shotgun (WGS) entry which is preliminary data.</text>
</comment>
<evidence type="ECO:0000259" key="1">
    <source>
        <dbReference type="Pfam" id="PF00582"/>
    </source>
</evidence>
<gene>
    <name evidence="2" type="ORF">KI387_009820</name>
</gene>
<dbReference type="SUPFAM" id="SSF52402">
    <property type="entry name" value="Adenine nucleotide alpha hydrolases-like"/>
    <property type="match status" value="1"/>
</dbReference>
<dbReference type="Gene3D" id="3.40.50.620">
    <property type="entry name" value="HUPs"/>
    <property type="match status" value="1"/>
</dbReference>
<evidence type="ECO:0000313" key="3">
    <source>
        <dbReference type="Proteomes" id="UP000824469"/>
    </source>
</evidence>
<sequence>IELLQNQVSTVNDSLMECEGLRKGLKLFLECHETSLEFYVVFMVTVETMAEVGDPKDTVCDAVEKMQIDLLVVGNHGYGMVKRTLLGSVSSYCVNHAKCPVLV</sequence>
<evidence type="ECO:0000313" key="2">
    <source>
        <dbReference type="EMBL" id="KAH9305416.1"/>
    </source>
</evidence>
<dbReference type="InterPro" id="IPR006015">
    <property type="entry name" value="Universal_stress_UspA"/>
</dbReference>
<dbReference type="InterPro" id="IPR006016">
    <property type="entry name" value="UspA"/>
</dbReference>
<protein>
    <recommendedName>
        <fullName evidence="1">UspA domain-containing protein</fullName>
    </recommendedName>
</protein>
<reference evidence="2 3" key="1">
    <citation type="journal article" date="2021" name="Nat. Plants">
        <title>The Taxus genome provides insights into paclitaxel biosynthesis.</title>
        <authorList>
            <person name="Xiong X."/>
            <person name="Gou J."/>
            <person name="Liao Q."/>
            <person name="Li Y."/>
            <person name="Zhou Q."/>
            <person name="Bi G."/>
            <person name="Li C."/>
            <person name="Du R."/>
            <person name="Wang X."/>
            <person name="Sun T."/>
            <person name="Guo L."/>
            <person name="Liang H."/>
            <person name="Lu P."/>
            <person name="Wu Y."/>
            <person name="Zhang Z."/>
            <person name="Ro D.K."/>
            <person name="Shang Y."/>
            <person name="Huang S."/>
            <person name="Yan J."/>
        </authorList>
    </citation>
    <scope>NUCLEOTIDE SEQUENCE [LARGE SCALE GENOMIC DNA]</scope>
    <source>
        <strain evidence="2">Ta-2019</strain>
    </source>
</reference>
<dbReference type="InterPro" id="IPR014729">
    <property type="entry name" value="Rossmann-like_a/b/a_fold"/>
</dbReference>
<dbReference type="CDD" id="cd23659">
    <property type="entry name" value="USP_At3g01520-like"/>
    <property type="match status" value="1"/>
</dbReference>
<feature type="non-terminal residue" evidence="2">
    <location>
        <position position="103"/>
    </location>
</feature>
<keyword evidence="3" id="KW-1185">Reference proteome</keyword>
<dbReference type="EMBL" id="JAHRHJ020000008">
    <property type="protein sequence ID" value="KAH9305416.1"/>
    <property type="molecule type" value="Genomic_DNA"/>
</dbReference>
<organism evidence="2 3">
    <name type="scientific">Taxus chinensis</name>
    <name type="common">Chinese yew</name>
    <name type="synonym">Taxus wallichiana var. chinensis</name>
    <dbReference type="NCBI Taxonomy" id="29808"/>
    <lineage>
        <taxon>Eukaryota</taxon>
        <taxon>Viridiplantae</taxon>
        <taxon>Streptophyta</taxon>
        <taxon>Embryophyta</taxon>
        <taxon>Tracheophyta</taxon>
        <taxon>Spermatophyta</taxon>
        <taxon>Pinopsida</taxon>
        <taxon>Pinidae</taxon>
        <taxon>Conifers II</taxon>
        <taxon>Cupressales</taxon>
        <taxon>Taxaceae</taxon>
        <taxon>Taxus</taxon>
    </lineage>
</organism>
<dbReference type="AlphaFoldDB" id="A0AA38FKB5"/>
<feature type="domain" description="UspA" evidence="1">
    <location>
        <begin position="45"/>
        <end position="103"/>
    </location>
</feature>
<accession>A0AA38FKB5</accession>
<name>A0AA38FKB5_TAXCH</name>
<proteinExistence type="predicted"/>
<dbReference type="Proteomes" id="UP000824469">
    <property type="component" value="Unassembled WGS sequence"/>
</dbReference>
<dbReference type="PANTHER" id="PTHR31964:SF113">
    <property type="entry name" value="USPA DOMAIN-CONTAINING PROTEIN"/>
    <property type="match status" value="1"/>
</dbReference>
<feature type="non-terminal residue" evidence="2">
    <location>
        <position position="1"/>
    </location>
</feature>
<dbReference type="Pfam" id="PF00582">
    <property type="entry name" value="Usp"/>
    <property type="match status" value="1"/>
</dbReference>
<dbReference type="PANTHER" id="PTHR31964">
    <property type="entry name" value="ADENINE NUCLEOTIDE ALPHA HYDROLASES-LIKE SUPERFAMILY PROTEIN"/>
    <property type="match status" value="1"/>
</dbReference>